<feature type="region of interest" description="Disordered" evidence="1">
    <location>
        <begin position="559"/>
        <end position="581"/>
    </location>
</feature>
<gene>
    <name evidence="3" type="ORF">TCIL3000_9_4730</name>
</gene>
<sequence>MGTPDWLFAEMSGNLTWIKQTQTSSLCTTLFSVLSPTLIMGFAEKDGSPVDYIMISTVSTVRYESSTVLELHCNDMQKLLLVTPNVDECDKWLGAIRLALKWGEEERSKTSEVAVVGRQIPRSIPCGCSADTTALSPPEFMLGEIPVSPVKRDVLFTCGVDADKMTTGVPFWHNPIHDDPIEARDCVPFPCSSVRHWESLDPRRNMLRHGRDNFHRQKSSSRIPCSSLEERDAHRDFIFFGGGDHERVHSIAAENARSLSPSMVSSTNLPSSTWREVRAEPTRQARVISSPHITAILGDSFDANMTNQLVTQTSSSSFRSISCPIVDVDDEKHEHKATVLSGRRMSASACGVIQPMCDTAHDAGSSSAYCSGSSTAPCSSKERGAEKVFAKSSIVSSTSFATPEASMPRVSRFIPSGGAANYGRSPCPNTTPGYRKGRLFRYDSVLGVKQAVDKMFSEGVKKKNSRDAINGVKKQAVPSKDDERPLNGVLGDLYTSWCPPRHAHSPLGAPVKSPSERLRCFSVRDSSTLRRKTARHVMLRNDLKDSRGLQCKVVPTSSSAYSAGMGAPGSSPQAGKATSSSRLEMKGAMDMPASHEEGPEGLKNTVRRFSISSASLKGDETPSLIRSIRPSAFLMSTSTEVATTCSQGACEDRDLSL</sequence>
<name>G0UUK9_TRYCI</name>
<dbReference type="AlphaFoldDB" id="G0UUK9"/>
<dbReference type="EMBL" id="HE575322">
    <property type="protein sequence ID" value="CCC93073.1"/>
    <property type="molecule type" value="Genomic_DNA"/>
</dbReference>
<evidence type="ECO:0000259" key="2">
    <source>
        <dbReference type="Pfam" id="PF25401"/>
    </source>
</evidence>
<protein>
    <recommendedName>
        <fullName evidence="2">PH-like domain-containing protein</fullName>
    </recommendedName>
</protein>
<dbReference type="VEuPathDB" id="TriTrypDB:TcIL3000_9_4730"/>
<dbReference type="SUPFAM" id="SSF50729">
    <property type="entry name" value="PH domain-like"/>
    <property type="match status" value="1"/>
</dbReference>
<dbReference type="InterPro" id="IPR057417">
    <property type="entry name" value="PH-like_trypanosoma"/>
</dbReference>
<dbReference type="Pfam" id="PF25401">
    <property type="entry name" value="PH_27"/>
    <property type="match status" value="1"/>
</dbReference>
<reference evidence="3" key="1">
    <citation type="journal article" date="2012" name="Proc. Natl. Acad. Sci. U.S.A.">
        <title>Antigenic diversity is generated by distinct evolutionary mechanisms in African trypanosome species.</title>
        <authorList>
            <person name="Jackson A.P."/>
            <person name="Berry A."/>
            <person name="Aslett M."/>
            <person name="Allison H.C."/>
            <person name="Burton P."/>
            <person name="Vavrova-Anderson J."/>
            <person name="Brown R."/>
            <person name="Browne H."/>
            <person name="Corton N."/>
            <person name="Hauser H."/>
            <person name="Gamble J."/>
            <person name="Gilderthorp R."/>
            <person name="Marcello L."/>
            <person name="McQuillan J."/>
            <person name="Otto T.D."/>
            <person name="Quail M.A."/>
            <person name="Sanders M.J."/>
            <person name="van Tonder A."/>
            <person name="Ginger M.L."/>
            <person name="Field M.C."/>
            <person name="Barry J.D."/>
            <person name="Hertz-Fowler C."/>
            <person name="Berriman M."/>
        </authorList>
    </citation>
    <scope>NUCLEOTIDE SEQUENCE</scope>
    <source>
        <strain evidence="3">IL3000</strain>
    </source>
</reference>
<proteinExistence type="predicted"/>
<accession>G0UUK9</accession>
<evidence type="ECO:0000256" key="1">
    <source>
        <dbReference type="SAM" id="MobiDB-lite"/>
    </source>
</evidence>
<feature type="domain" description="PH-like" evidence="2">
    <location>
        <begin position="6"/>
        <end position="107"/>
    </location>
</feature>
<evidence type="ECO:0000313" key="3">
    <source>
        <dbReference type="EMBL" id="CCC93073.1"/>
    </source>
</evidence>
<feature type="compositionally biased region" description="Polar residues" evidence="1">
    <location>
        <begin position="570"/>
        <end position="581"/>
    </location>
</feature>
<organism evidence="3">
    <name type="scientific">Trypanosoma congolense (strain IL3000)</name>
    <dbReference type="NCBI Taxonomy" id="1068625"/>
    <lineage>
        <taxon>Eukaryota</taxon>
        <taxon>Discoba</taxon>
        <taxon>Euglenozoa</taxon>
        <taxon>Kinetoplastea</taxon>
        <taxon>Metakinetoplastina</taxon>
        <taxon>Trypanosomatida</taxon>
        <taxon>Trypanosomatidae</taxon>
        <taxon>Trypanosoma</taxon>
        <taxon>Nannomonas</taxon>
    </lineage>
</organism>